<dbReference type="Gene3D" id="3.40.50.1000">
    <property type="entry name" value="HAD superfamily/HAD-like"/>
    <property type="match status" value="1"/>
</dbReference>
<keyword evidence="3" id="KW-0813">Transport</keyword>
<keyword evidence="9 15" id="KW-0067">ATP-binding</keyword>
<dbReference type="InterPro" id="IPR021993">
    <property type="entry name" value="ATPase-cat-bd"/>
</dbReference>
<gene>
    <name evidence="17" type="primary">cadA</name>
    <name evidence="17" type="ORF">H9645_00880</name>
</gene>
<dbReference type="Gene3D" id="1.20.1110.10">
    <property type="entry name" value="Calcium-transporting ATPase, transmembrane domain"/>
    <property type="match status" value="1"/>
</dbReference>
<keyword evidence="11" id="KW-1278">Translocase</keyword>
<evidence type="ECO:0000256" key="7">
    <source>
        <dbReference type="ARBA" id="ARBA00022723"/>
    </source>
</evidence>
<feature type="transmembrane region" description="Helical" evidence="15">
    <location>
        <begin position="250"/>
        <end position="268"/>
    </location>
</feature>
<dbReference type="InterPro" id="IPR036412">
    <property type="entry name" value="HAD-like_sf"/>
</dbReference>
<dbReference type="PROSITE" id="PS50846">
    <property type="entry name" value="HMA_2"/>
    <property type="match status" value="1"/>
</dbReference>
<accession>A0ABR8UFH8</accession>
<dbReference type="CDD" id="cd00371">
    <property type="entry name" value="HMA"/>
    <property type="match status" value="1"/>
</dbReference>
<dbReference type="Gene3D" id="3.40.1110.10">
    <property type="entry name" value="Calcium-transporting ATPase, cytoplasmic domain N"/>
    <property type="match status" value="1"/>
</dbReference>
<keyword evidence="12 15" id="KW-1133">Transmembrane helix</keyword>
<evidence type="ECO:0000256" key="11">
    <source>
        <dbReference type="ARBA" id="ARBA00022967"/>
    </source>
</evidence>
<dbReference type="Pfam" id="PF00702">
    <property type="entry name" value="Hydrolase"/>
    <property type="match status" value="1"/>
</dbReference>
<dbReference type="InterPro" id="IPR059000">
    <property type="entry name" value="ATPase_P-type_domA"/>
</dbReference>
<evidence type="ECO:0000256" key="14">
    <source>
        <dbReference type="ARBA" id="ARBA00023136"/>
    </source>
</evidence>
<dbReference type="InterPro" id="IPR023214">
    <property type="entry name" value="HAD_sf"/>
</dbReference>
<feature type="transmembrane region" description="Helical" evidence="15">
    <location>
        <begin position="458"/>
        <end position="481"/>
    </location>
</feature>
<organism evidence="17 18">
    <name type="scientific">Luteimonas colneyensis</name>
    <dbReference type="NCBI Taxonomy" id="2762230"/>
    <lineage>
        <taxon>Bacteria</taxon>
        <taxon>Pseudomonadati</taxon>
        <taxon>Pseudomonadota</taxon>
        <taxon>Gammaproteobacteria</taxon>
        <taxon>Lysobacterales</taxon>
        <taxon>Lysobacteraceae</taxon>
        <taxon>Luteimonas</taxon>
    </lineage>
</organism>
<proteinExistence type="inferred from homology"/>
<feature type="transmembrane region" description="Helical" evidence="15">
    <location>
        <begin position="746"/>
        <end position="765"/>
    </location>
</feature>
<dbReference type="EMBL" id="JACSQJ010000001">
    <property type="protein sequence ID" value="MBD7986580.1"/>
    <property type="molecule type" value="Genomic_DNA"/>
</dbReference>
<dbReference type="PANTHER" id="PTHR43520:SF5">
    <property type="entry name" value="CATION-TRANSPORTING P-TYPE ATPASE-RELATED"/>
    <property type="match status" value="1"/>
</dbReference>
<feature type="transmembrane region" description="Helical" evidence="15">
    <location>
        <begin position="427"/>
        <end position="446"/>
    </location>
</feature>
<dbReference type="InterPro" id="IPR023299">
    <property type="entry name" value="ATPase_P-typ_cyto_dom_N"/>
</dbReference>
<keyword evidence="8 15" id="KW-0547">Nucleotide-binding</keyword>
<keyword evidence="13" id="KW-0406">Ion transport</keyword>
<dbReference type="PANTHER" id="PTHR43520">
    <property type="entry name" value="ATP7, ISOFORM B"/>
    <property type="match status" value="1"/>
</dbReference>
<dbReference type="Pfam" id="PF00122">
    <property type="entry name" value="E1-E2_ATPase"/>
    <property type="match status" value="1"/>
</dbReference>
<evidence type="ECO:0000256" key="1">
    <source>
        <dbReference type="ARBA" id="ARBA00004651"/>
    </source>
</evidence>
<dbReference type="InterPro" id="IPR027256">
    <property type="entry name" value="P-typ_ATPase_IB"/>
</dbReference>
<evidence type="ECO:0000256" key="12">
    <source>
        <dbReference type="ARBA" id="ARBA00022989"/>
    </source>
</evidence>
<comment type="subcellular location">
    <subcellularLocation>
        <location evidence="1">Cell membrane</location>
        <topology evidence="1">Multi-pass membrane protein</topology>
    </subcellularLocation>
</comment>
<feature type="domain" description="HMA" evidence="16">
    <location>
        <begin position="93"/>
        <end position="159"/>
    </location>
</feature>
<dbReference type="PRINTS" id="PR00119">
    <property type="entry name" value="CATATPASE"/>
</dbReference>
<dbReference type="NCBIfam" id="TIGR01525">
    <property type="entry name" value="ATPase-IB_hvy"/>
    <property type="match status" value="1"/>
</dbReference>
<evidence type="ECO:0000256" key="15">
    <source>
        <dbReference type="RuleBase" id="RU362081"/>
    </source>
</evidence>
<dbReference type="NCBIfam" id="TIGR01512">
    <property type="entry name" value="ATPase-IB2_Cd"/>
    <property type="match status" value="1"/>
</dbReference>
<evidence type="ECO:0000259" key="16">
    <source>
        <dbReference type="PROSITE" id="PS50846"/>
    </source>
</evidence>
<evidence type="ECO:0000256" key="8">
    <source>
        <dbReference type="ARBA" id="ARBA00022741"/>
    </source>
</evidence>
<dbReference type="InterPro" id="IPR036163">
    <property type="entry name" value="HMA_dom_sf"/>
</dbReference>
<protein>
    <submittedName>
        <fullName evidence="17">Cadmium-translocating P-type ATPase</fullName>
    </submittedName>
</protein>
<comment type="caution">
    <text evidence="17">The sequence shown here is derived from an EMBL/GenBank/DDBJ whole genome shotgun (WGS) entry which is preliminary data.</text>
</comment>
<evidence type="ECO:0000256" key="6">
    <source>
        <dbReference type="ARBA" id="ARBA00022692"/>
    </source>
</evidence>
<reference evidence="17 18" key="1">
    <citation type="submission" date="2020-08" db="EMBL/GenBank/DDBJ databases">
        <title>A Genomic Blueprint of the Chicken Gut Microbiome.</title>
        <authorList>
            <person name="Gilroy R."/>
            <person name="Ravi A."/>
            <person name="Getino M."/>
            <person name="Pursley I."/>
            <person name="Horton D.L."/>
            <person name="Alikhan N.-F."/>
            <person name="Baker D."/>
            <person name="Gharbi K."/>
            <person name="Hall N."/>
            <person name="Watson M."/>
            <person name="Adriaenssens E.M."/>
            <person name="Foster-Nyarko E."/>
            <person name="Jarju S."/>
            <person name="Secka A."/>
            <person name="Antonio M."/>
            <person name="Oren A."/>
            <person name="Chaudhuri R."/>
            <person name="La Ragione R.M."/>
            <person name="Hildebrand F."/>
            <person name="Pallen M.J."/>
        </authorList>
    </citation>
    <scope>NUCLEOTIDE SEQUENCE [LARGE SCALE GENOMIC DNA]</scope>
    <source>
        <strain evidence="17 18">Sa2BVA3</strain>
    </source>
</reference>
<keyword evidence="14 15" id="KW-0472">Membrane</keyword>
<dbReference type="CDD" id="cd02079">
    <property type="entry name" value="P-type_ATPase_HM"/>
    <property type="match status" value="1"/>
</dbReference>
<dbReference type="SUPFAM" id="SSF55008">
    <property type="entry name" value="HMA, heavy metal-associated domain"/>
    <property type="match status" value="1"/>
</dbReference>
<dbReference type="Gene3D" id="3.30.70.100">
    <property type="match status" value="1"/>
</dbReference>
<dbReference type="SUPFAM" id="SSF81665">
    <property type="entry name" value="Calcium ATPase, transmembrane domain M"/>
    <property type="match status" value="1"/>
</dbReference>
<dbReference type="Pfam" id="PF12156">
    <property type="entry name" value="ATPase-cat_bd"/>
    <property type="match status" value="1"/>
</dbReference>
<keyword evidence="6 15" id="KW-0812">Transmembrane</keyword>
<comment type="similarity">
    <text evidence="2 15">Belongs to the cation transport ATPase (P-type) (TC 3.A.3) family. Type IB subfamily.</text>
</comment>
<sequence>MRDAQGVEAGCFHCSEPLPAAPATAHVDGQSRRFCCDGCAAAAQWIRDANLVDYYRLRSQPAGRAAVDLEAQLAAFDRDDIQAGHVRDVDGGREITVLTDGMRCAACAWLIDRAVAREPGVVEVVANAVTGRVRITWDQSATALSGPLRRLAALGYVPWLATGTDRERERRAQRNRDLVRIGIAGLASMQAMMFAEALYLDIHQQMPVATRDFLRWITFLVSTPVVFWCGWPFIAGMLRELRNRHPGMDTLIASSTLLAYFASVWETLRGGTHVWYDAAVMFVFLLLGARMLEQRARRIAVAQVDTLARARPALSTRELADGSREVVPTASLVAGDIACVAAGDAVPADGRLLDAPARFEEALLTGEAHPVLHQPGDTIYAGTVCREAPARILVERVGAGTRLSELETLVERAQSHRPRVAQLADAISGRFVAGILVVAVLVYIGWRFHDPSRALEVTLALLVISCPCALSLAVPTAITVAHGALAKLGVLANDADALGSLAAATDIVFDKTGTLGSGRPTLARVEAFGGLDVEDVLAIASALERDSLHPIARAFDGQDAGLGAVDVEEHPGQGIAGTVEGRGWRLGRAEFAAGRADDGALWLGDGAEAAARFVLEEPPRADAAAAIAALRGQGIDVHLSSGDAAGPVTAFADRLAIDRAASRQSPEDKLAGVRGLQAGGRVVAMVGDGLNDAPVLAGADVSIAIGSGAALAHRAASLVLTAPSLLRIPAAVALARRTRAVVRQNLAWALGYNLVAIPLAAAGLVTPWVAALGMALSSLIVTVNALRLARVPAP</sequence>
<dbReference type="Pfam" id="PF00403">
    <property type="entry name" value="HMA"/>
    <property type="match status" value="1"/>
</dbReference>
<feature type="transmembrane region" description="Helical" evidence="15">
    <location>
        <begin position="178"/>
        <end position="200"/>
    </location>
</feature>
<evidence type="ECO:0000256" key="3">
    <source>
        <dbReference type="ARBA" id="ARBA00022448"/>
    </source>
</evidence>
<feature type="transmembrane region" description="Helical" evidence="15">
    <location>
        <begin position="216"/>
        <end position="238"/>
    </location>
</feature>
<dbReference type="Proteomes" id="UP000647183">
    <property type="component" value="Unassembled WGS sequence"/>
</dbReference>
<dbReference type="InterPro" id="IPR023298">
    <property type="entry name" value="ATPase_P-typ_TM_dom_sf"/>
</dbReference>
<keyword evidence="18" id="KW-1185">Reference proteome</keyword>
<evidence type="ECO:0000256" key="10">
    <source>
        <dbReference type="ARBA" id="ARBA00022842"/>
    </source>
</evidence>
<keyword evidence="5" id="KW-0597">Phosphoprotein</keyword>
<evidence type="ECO:0000313" key="17">
    <source>
        <dbReference type="EMBL" id="MBD7986580.1"/>
    </source>
</evidence>
<dbReference type="NCBIfam" id="TIGR01494">
    <property type="entry name" value="ATPase_P-type"/>
    <property type="match status" value="1"/>
</dbReference>
<dbReference type="SUPFAM" id="SSF81653">
    <property type="entry name" value="Calcium ATPase, transduction domain A"/>
    <property type="match status" value="1"/>
</dbReference>
<dbReference type="InterPro" id="IPR001757">
    <property type="entry name" value="P_typ_ATPase"/>
</dbReference>
<evidence type="ECO:0000256" key="5">
    <source>
        <dbReference type="ARBA" id="ARBA00022553"/>
    </source>
</evidence>
<evidence type="ECO:0000256" key="2">
    <source>
        <dbReference type="ARBA" id="ARBA00006024"/>
    </source>
</evidence>
<keyword evidence="7 15" id="KW-0479">Metal-binding</keyword>
<name>A0ABR8UFH8_9GAMM</name>
<evidence type="ECO:0000313" key="18">
    <source>
        <dbReference type="Proteomes" id="UP000647183"/>
    </source>
</evidence>
<dbReference type="SUPFAM" id="SSF56784">
    <property type="entry name" value="HAD-like"/>
    <property type="match status" value="1"/>
</dbReference>
<feature type="transmembrane region" description="Helical" evidence="15">
    <location>
        <begin position="274"/>
        <end position="292"/>
    </location>
</feature>
<evidence type="ECO:0000256" key="13">
    <source>
        <dbReference type="ARBA" id="ARBA00023065"/>
    </source>
</evidence>
<evidence type="ECO:0000256" key="4">
    <source>
        <dbReference type="ARBA" id="ARBA00022475"/>
    </source>
</evidence>
<dbReference type="InterPro" id="IPR008250">
    <property type="entry name" value="ATPase_P-typ_transduc_dom_A_sf"/>
</dbReference>
<dbReference type="NCBIfam" id="TIGR01511">
    <property type="entry name" value="ATPase-IB1_Cu"/>
    <property type="match status" value="1"/>
</dbReference>
<dbReference type="Gene3D" id="2.70.150.10">
    <property type="entry name" value="Calcium-transporting ATPase, cytoplasmic transduction domain A"/>
    <property type="match status" value="1"/>
</dbReference>
<evidence type="ECO:0000256" key="9">
    <source>
        <dbReference type="ARBA" id="ARBA00022840"/>
    </source>
</evidence>
<dbReference type="InterPro" id="IPR006121">
    <property type="entry name" value="HMA_dom"/>
</dbReference>
<keyword evidence="10" id="KW-0460">Magnesium</keyword>
<keyword evidence="4 15" id="KW-1003">Cell membrane</keyword>